<feature type="signal peptide" evidence="1">
    <location>
        <begin position="1"/>
        <end position="19"/>
    </location>
</feature>
<comment type="caution">
    <text evidence="2">The sequence shown here is derived from an EMBL/GenBank/DDBJ whole genome shotgun (WGS) entry which is preliminary data.</text>
</comment>
<gene>
    <name evidence="2" type="ORF">DFH05DRAFT_1472343</name>
</gene>
<protein>
    <recommendedName>
        <fullName evidence="4">Secreted protein</fullName>
    </recommendedName>
</protein>
<evidence type="ECO:0000313" key="2">
    <source>
        <dbReference type="EMBL" id="KAJ3748353.1"/>
    </source>
</evidence>
<proteinExistence type="predicted"/>
<accession>A0A9W8P708</accession>
<evidence type="ECO:0000256" key="1">
    <source>
        <dbReference type="SAM" id="SignalP"/>
    </source>
</evidence>
<sequence length="75" mass="8318">MSVFLSIFISSTTVCGVRSWSTKSRTLHGPADEITCVSIESYFPDPAGEGFGGKWVKLTIVYADPGKNRVRKRFM</sequence>
<dbReference type="Proteomes" id="UP001142393">
    <property type="component" value="Unassembled WGS sequence"/>
</dbReference>
<organism evidence="2 3">
    <name type="scientific">Lentinula detonsa</name>
    <dbReference type="NCBI Taxonomy" id="2804962"/>
    <lineage>
        <taxon>Eukaryota</taxon>
        <taxon>Fungi</taxon>
        <taxon>Dikarya</taxon>
        <taxon>Basidiomycota</taxon>
        <taxon>Agaricomycotina</taxon>
        <taxon>Agaricomycetes</taxon>
        <taxon>Agaricomycetidae</taxon>
        <taxon>Agaricales</taxon>
        <taxon>Marasmiineae</taxon>
        <taxon>Omphalotaceae</taxon>
        <taxon>Lentinula</taxon>
    </lineage>
</organism>
<evidence type="ECO:0000313" key="3">
    <source>
        <dbReference type="Proteomes" id="UP001142393"/>
    </source>
</evidence>
<reference evidence="2 3" key="1">
    <citation type="journal article" date="2023" name="Proc. Natl. Acad. Sci. U.S.A.">
        <title>A global phylogenomic analysis of the shiitake genus Lentinula.</title>
        <authorList>
            <person name="Sierra-Patev S."/>
            <person name="Min B."/>
            <person name="Naranjo-Ortiz M."/>
            <person name="Looney B."/>
            <person name="Konkel Z."/>
            <person name="Slot J.C."/>
            <person name="Sakamoto Y."/>
            <person name="Steenwyk J.L."/>
            <person name="Rokas A."/>
            <person name="Carro J."/>
            <person name="Camarero S."/>
            <person name="Ferreira P."/>
            <person name="Molpeceres G."/>
            <person name="Ruiz-Duenas F.J."/>
            <person name="Serrano A."/>
            <person name="Henrissat B."/>
            <person name="Drula E."/>
            <person name="Hughes K.W."/>
            <person name="Mata J.L."/>
            <person name="Ishikawa N.K."/>
            <person name="Vargas-Isla R."/>
            <person name="Ushijima S."/>
            <person name="Smith C.A."/>
            <person name="Donoghue J."/>
            <person name="Ahrendt S."/>
            <person name="Andreopoulos W."/>
            <person name="He G."/>
            <person name="LaButti K."/>
            <person name="Lipzen A."/>
            <person name="Ng V."/>
            <person name="Riley R."/>
            <person name="Sandor L."/>
            <person name="Barry K."/>
            <person name="Martinez A.T."/>
            <person name="Xiao Y."/>
            <person name="Gibbons J.G."/>
            <person name="Terashima K."/>
            <person name="Grigoriev I.V."/>
            <person name="Hibbett D."/>
        </authorList>
    </citation>
    <scope>NUCLEOTIDE SEQUENCE [LARGE SCALE GENOMIC DNA]</scope>
    <source>
        <strain evidence="2 3">TFB7810</strain>
    </source>
</reference>
<dbReference type="EMBL" id="JANVFU010000002">
    <property type="protein sequence ID" value="KAJ3748353.1"/>
    <property type="molecule type" value="Genomic_DNA"/>
</dbReference>
<dbReference type="AlphaFoldDB" id="A0A9W8P708"/>
<keyword evidence="3" id="KW-1185">Reference proteome</keyword>
<evidence type="ECO:0008006" key="4">
    <source>
        <dbReference type="Google" id="ProtNLM"/>
    </source>
</evidence>
<feature type="chain" id="PRO_5040848424" description="Secreted protein" evidence="1">
    <location>
        <begin position="20"/>
        <end position="75"/>
    </location>
</feature>
<name>A0A9W8P708_9AGAR</name>
<keyword evidence="1" id="KW-0732">Signal</keyword>
<feature type="non-terminal residue" evidence="2">
    <location>
        <position position="1"/>
    </location>
</feature>